<feature type="region of interest" description="Disordered" evidence="1">
    <location>
        <begin position="18"/>
        <end position="39"/>
    </location>
</feature>
<dbReference type="Proteomes" id="UP001321760">
    <property type="component" value="Unassembled WGS sequence"/>
</dbReference>
<gene>
    <name evidence="2" type="ORF">QBC34DRAFT_395932</name>
</gene>
<proteinExistence type="predicted"/>
<organism evidence="2 3">
    <name type="scientific">Podospora aff. communis PSN243</name>
    <dbReference type="NCBI Taxonomy" id="3040156"/>
    <lineage>
        <taxon>Eukaryota</taxon>
        <taxon>Fungi</taxon>
        <taxon>Dikarya</taxon>
        <taxon>Ascomycota</taxon>
        <taxon>Pezizomycotina</taxon>
        <taxon>Sordariomycetes</taxon>
        <taxon>Sordariomycetidae</taxon>
        <taxon>Sordariales</taxon>
        <taxon>Podosporaceae</taxon>
        <taxon>Podospora</taxon>
    </lineage>
</organism>
<accession>A0AAV9GYP6</accession>
<feature type="compositionally biased region" description="Low complexity" evidence="1">
    <location>
        <begin position="29"/>
        <end position="39"/>
    </location>
</feature>
<feature type="compositionally biased region" description="Polar residues" evidence="1">
    <location>
        <begin position="230"/>
        <end position="239"/>
    </location>
</feature>
<evidence type="ECO:0000313" key="3">
    <source>
        <dbReference type="Proteomes" id="UP001321760"/>
    </source>
</evidence>
<name>A0AAV9GYP6_9PEZI</name>
<evidence type="ECO:0000256" key="1">
    <source>
        <dbReference type="SAM" id="MobiDB-lite"/>
    </source>
</evidence>
<reference evidence="2" key="2">
    <citation type="submission" date="2023-05" db="EMBL/GenBank/DDBJ databases">
        <authorList>
            <consortium name="Lawrence Berkeley National Laboratory"/>
            <person name="Steindorff A."/>
            <person name="Hensen N."/>
            <person name="Bonometti L."/>
            <person name="Westerberg I."/>
            <person name="Brannstrom I.O."/>
            <person name="Guillou S."/>
            <person name="Cros-Aarteil S."/>
            <person name="Calhoun S."/>
            <person name="Haridas S."/>
            <person name="Kuo A."/>
            <person name="Mondo S."/>
            <person name="Pangilinan J."/>
            <person name="Riley R."/>
            <person name="Labutti K."/>
            <person name="Andreopoulos B."/>
            <person name="Lipzen A."/>
            <person name="Chen C."/>
            <person name="Yanf M."/>
            <person name="Daum C."/>
            <person name="Ng V."/>
            <person name="Clum A."/>
            <person name="Ohm R."/>
            <person name="Martin F."/>
            <person name="Silar P."/>
            <person name="Natvig D."/>
            <person name="Lalanne C."/>
            <person name="Gautier V."/>
            <person name="Ament-Velasquez S.L."/>
            <person name="Kruys A."/>
            <person name="Hutchinson M.I."/>
            <person name="Powell A.J."/>
            <person name="Barry K."/>
            <person name="Miller A.N."/>
            <person name="Grigoriev I.V."/>
            <person name="Debuchy R."/>
            <person name="Gladieux P."/>
            <person name="Thoren M.H."/>
            <person name="Johannesson H."/>
        </authorList>
    </citation>
    <scope>NUCLEOTIDE SEQUENCE</scope>
    <source>
        <strain evidence="2">PSN243</strain>
    </source>
</reference>
<evidence type="ECO:0000313" key="2">
    <source>
        <dbReference type="EMBL" id="KAK4453535.1"/>
    </source>
</evidence>
<protein>
    <submittedName>
        <fullName evidence="2">Uncharacterized protein</fullName>
    </submittedName>
</protein>
<dbReference type="AlphaFoldDB" id="A0AAV9GYP6"/>
<feature type="region of interest" description="Disordered" evidence="1">
    <location>
        <begin position="213"/>
        <end position="239"/>
    </location>
</feature>
<keyword evidence="3" id="KW-1185">Reference proteome</keyword>
<sequence length="239" mass="26979">MDMTLGVMRSVLRRAAAPNSAPGGLRGLPSRASPATASSTSASYHPEALAFARHNDIALSGKLKRIKTDVGEKRFGIRIHYHHRHVFNPFHVDKLVTQHPLTPMLESVYRTKKKNPLWSYFHDGEFDSKSYVRESAKKKCRRAFLGALKASRYRPNGKALAVDSVRGTEIHGTVKMTVLNPQEVARANMPMLIEHMILMLKNHIIPELRRHVGNPMQEGTHRTRRPTRRSSVSIATKHD</sequence>
<dbReference type="EMBL" id="MU865920">
    <property type="protein sequence ID" value="KAK4453535.1"/>
    <property type="molecule type" value="Genomic_DNA"/>
</dbReference>
<reference evidence="2" key="1">
    <citation type="journal article" date="2023" name="Mol. Phylogenet. Evol.">
        <title>Genome-scale phylogeny and comparative genomics of the fungal order Sordariales.</title>
        <authorList>
            <person name="Hensen N."/>
            <person name="Bonometti L."/>
            <person name="Westerberg I."/>
            <person name="Brannstrom I.O."/>
            <person name="Guillou S."/>
            <person name="Cros-Aarteil S."/>
            <person name="Calhoun S."/>
            <person name="Haridas S."/>
            <person name="Kuo A."/>
            <person name="Mondo S."/>
            <person name="Pangilinan J."/>
            <person name="Riley R."/>
            <person name="LaButti K."/>
            <person name="Andreopoulos B."/>
            <person name="Lipzen A."/>
            <person name="Chen C."/>
            <person name="Yan M."/>
            <person name="Daum C."/>
            <person name="Ng V."/>
            <person name="Clum A."/>
            <person name="Steindorff A."/>
            <person name="Ohm R.A."/>
            <person name="Martin F."/>
            <person name="Silar P."/>
            <person name="Natvig D.O."/>
            <person name="Lalanne C."/>
            <person name="Gautier V."/>
            <person name="Ament-Velasquez S.L."/>
            <person name="Kruys A."/>
            <person name="Hutchinson M.I."/>
            <person name="Powell A.J."/>
            <person name="Barry K."/>
            <person name="Miller A.N."/>
            <person name="Grigoriev I.V."/>
            <person name="Debuchy R."/>
            <person name="Gladieux P."/>
            <person name="Hiltunen Thoren M."/>
            <person name="Johannesson H."/>
        </authorList>
    </citation>
    <scope>NUCLEOTIDE SEQUENCE</scope>
    <source>
        <strain evidence="2">PSN243</strain>
    </source>
</reference>
<comment type="caution">
    <text evidence="2">The sequence shown here is derived from an EMBL/GenBank/DDBJ whole genome shotgun (WGS) entry which is preliminary data.</text>
</comment>